<protein>
    <submittedName>
        <fullName evidence="1">Uncharacterized protein</fullName>
    </submittedName>
</protein>
<keyword evidence="2" id="KW-1185">Reference proteome</keyword>
<gene>
    <name evidence="1" type="ORF">ACAOBT_LOCUS28674</name>
</gene>
<organism evidence="1 2">
    <name type="scientific">Acanthoscelides obtectus</name>
    <name type="common">Bean weevil</name>
    <name type="synonym">Bruchus obtectus</name>
    <dbReference type="NCBI Taxonomy" id="200917"/>
    <lineage>
        <taxon>Eukaryota</taxon>
        <taxon>Metazoa</taxon>
        <taxon>Ecdysozoa</taxon>
        <taxon>Arthropoda</taxon>
        <taxon>Hexapoda</taxon>
        <taxon>Insecta</taxon>
        <taxon>Pterygota</taxon>
        <taxon>Neoptera</taxon>
        <taxon>Endopterygota</taxon>
        <taxon>Coleoptera</taxon>
        <taxon>Polyphaga</taxon>
        <taxon>Cucujiformia</taxon>
        <taxon>Chrysomeloidea</taxon>
        <taxon>Chrysomelidae</taxon>
        <taxon>Bruchinae</taxon>
        <taxon>Bruchini</taxon>
        <taxon>Acanthoscelides</taxon>
    </lineage>
</organism>
<evidence type="ECO:0000313" key="2">
    <source>
        <dbReference type="Proteomes" id="UP001152888"/>
    </source>
</evidence>
<comment type="caution">
    <text evidence="1">The sequence shown here is derived from an EMBL/GenBank/DDBJ whole genome shotgun (WGS) entry which is preliminary data.</text>
</comment>
<dbReference type="OrthoDB" id="1323at2759"/>
<dbReference type="AlphaFoldDB" id="A0A9P0M4J4"/>
<proteinExistence type="predicted"/>
<name>A0A9P0M4J4_ACAOB</name>
<dbReference type="EMBL" id="CAKOFQ010007652">
    <property type="protein sequence ID" value="CAH2005667.1"/>
    <property type="molecule type" value="Genomic_DNA"/>
</dbReference>
<dbReference type="Proteomes" id="UP001152888">
    <property type="component" value="Unassembled WGS sequence"/>
</dbReference>
<accession>A0A9P0M4J4</accession>
<sequence length="35" mass="4156">MDSLPFKLVDMTYCSNSKNRFGPIRWVPFARCLYV</sequence>
<evidence type="ECO:0000313" key="1">
    <source>
        <dbReference type="EMBL" id="CAH2005667.1"/>
    </source>
</evidence>
<reference evidence="1" key="1">
    <citation type="submission" date="2022-03" db="EMBL/GenBank/DDBJ databases">
        <authorList>
            <person name="Sayadi A."/>
        </authorList>
    </citation>
    <scope>NUCLEOTIDE SEQUENCE</scope>
</reference>